<dbReference type="Pfam" id="PF21200">
    <property type="entry name" value="Glyco_hydro_39_C"/>
    <property type="match status" value="1"/>
</dbReference>
<dbReference type="SUPFAM" id="SSF51011">
    <property type="entry name" value="Glycosyl hydrolase domain"/>
    <property type="match status" value="1"/>
</dbReference>
<keyword evidence="3" id="KW-0326">Glycosidase</keyword>
<keyword evidence="2" id="KW-0378">Hydrolase</keyword>
<evidence type="ECO:0000259" key="5">
    <source>
        <dbReference type="Pfam" id="PF01229"/>
    </source>
</evidence>
<keyword evidence="8" id="KW-1185">Reference proteome</keyword>
<feature type="domain" description="Glycosyl hydrolases family 39 N-terminal catalytic" evidence="5">
    <location>
        <begin position="7"/>
        <end position="457"/>
    </location>
</feature>
<dbReference type="PANTHER" id="PTHR12631:SF8">
    <property type="entry name" value="ALPHA-L-IDURONIDASE"/>
    <property type="match status" value="1"/>
</dbReference>
<dbReference type="SUPFAM" id="SSF51445">
    <property type="entry name" value="(Trans)glycosidases"/>
    <property type="match status" value="1"/>
</dbReference>
<comment type="similarity">
    <text evidence="1">Belongs to the glycosyl hydrolase 39 family.</text>
</comment>
<proteinExistence type="inferred from homology"/>
<evidence type="ECO:0000313" key="7">
    <source>
        <dbReference type="EMBL" id="KAK2187637.1"/>
    </source>
</evidence>
<dbReference type="AlphaFoldDB" id="A0AAD9UFK9"/>
<comment type="caution">
    <text evidence="7">The sequence shown here is derived from an EMBL/GenBank/DDBJ whole genome shotgun (WGS) entry which is preliminary data.</text>
</comment>
<evidence type="ECO:0000313" key="8">
    <source>
        <dbReference type="Proteomes" id="UP001209878"/>
    </source>
</evidence>
<accession>A0AAD9UFK9</accession>
<dbReference type="Proteomes" id="UP001209878">
    <property type="component" value="Unassembled WGS sequence"/>
</dbReference>
<protein>
    <recommendedName>
        <fullName evidence="9">Alpha-L-iduronidase</fullName>
    </recommendedName>
</protein>
<reference evidence="7" key="1">
    <citation type="journal article" date="2023" name="Mol. Biol. Evol.">
        <title>Third-Generation Sequencing Reveals the Adaptive Role of the Epigenome in Three Deep-Sea Polychaetes.</title>
        <authorList>
            <person name="Perez M."/>
            <person name="Aroh O."/>
            <person name="Sun Y."/>
            <person name="Lan Y."/>
            <person name="Juniper S.K."/>
            <person name="Young C.R."/>
            <person name="Angers B."/>
            <person name="Qian P.Y."/>
        </authorList>
    </citation>
    <scope>NUCLEOTIDE SEQUENCE</scope>
    <source>
        <strain evidence="7">R07B-5</strain>
    </source>
</reference>
<organism evidence="7 8">
    <name type="scientific">Ridgeia piscesae</name>
    <name type="common">Tubeworm</name>
    <dbReference type="NCBI Taxonomy" id="27915"/>
    <lineage>
        <taxon>Eukaryota</taxon>
        <taxon>Metazoa</taxon>
        <taxon>Spiralia</taxon>
        <taxon>Lophotrochozoa</taxon>
        <taxon>Annelida</taxon>
        <taxon>Polychaeta</taxon>
        <taxon>Sedentaria</taxon>
        <taxon>Canalipalpata</taxon>
        <taxon>Sabellida</taxon>
        <taxon>Siboglinidae</taxon>
        <taxon>Ridgeia</taxon>
    </lineage>
</organism>
<dbReference type="Gene3D" id="2.60.40.1500">
    <property type="entry name" value="Glycosyl hydrolase domain, family 39"/>
    <property type="match status" value="1"/>
</dbReference>
<evidence type="ECO:0008006" key="9">
    <source>
        <dbReference type="Google" id="ProtNLM"/>
    </source>
</evidence>
<feature type="active site" description="Proton donor" evidence="4">
    <location>
        <position position="113"/>
    </location>
</feature>
<evidence type="ECO:0000256" key="3">
    <source>
        <dbReference type="ARBA" id="ARBA00023295"/>
    </source>
</evidence>
<dbReference type="InterPro" id="IPR049167">
    <property type="entry name" value="GH39_C"/>
</dbReference>
<evidence type="ECO:0000256" key="1">
    <source>
        <dbReference type="ARBA" id="ARBA00008875"/>
    </source>
</evidence>
<dbReference type="InterPro" id="IPR000514">
    <property type="entry name" value="Glyco_hydro_39"/>
</dbReference>
<dbReference type="GO" id="GO:0005975">
    <property type="term" value="P:carbohydrate metabolic process"/>
    <property type="evidence" value="ECO:0007669"/>
    <property type="project" value="InterPro"/>
</dbReference>
<evidence type="ECO:0000256" key="4">
    <source>
        <dbReference type="PIRSR" id="PIRSR600514-1"/>
    </source>
</evidence>
<dbReference type="GO" id="GO:0003940">
    <property type="term" value="F:L-iduronidase activity"/>
    <property type="evidence" value="ECO:0007669"/>
    <property type="project" value="TreeGrafter"/>
</dbReference>
<dbReference type="PANTHER" id="PTHR12631">
    <property type="entry name" value="ALPHA-L-IDURONIDASE"/>
    <property type="match status" value="1"/>
</dbReference>
<evidence type="ECO:0000259" key="6">
    <source>
        <dbReference type="Pfam" id="PF21200"/>
    </source>
</evidence>
<dbReference type="InterPro" id="IPR017853">
    <property type="entry name" value="GH"/>
</dbReference>
<dbReference type="EMBL" id="JAODUO010000159">
    <property type="protein sequence ID" value="KAK2187637.1"/>
    <property type="molecule type" value="Genomic_DNA"/>
</dbReference>
<dbReference type="Gene3D" id="2.60.40.10">
    <property type="entry name" value="Immunoglobulins"/>
    <property type="match status" value="1"/>
</dbReference>
<dbReference type="InterPro" id="IPR049166">
    <property type="entry name" value="GH39_cat"/>
</dbReference>
<dbReference type="Pfam" id="PF01229">
    <property type="entry name" value="Glyco_hydro_39"/>
    <property type="match status" value="1"/>
</dbReference>
<dbReference type="InterPro" id="IPR013783">
    <property type="entry name" value="Ig-like_fold"/>
</dbReference>
<name>A0AAD9UFK9_RIDPI</name>
<evidence type="ECO:0000256" key="2">
    <source>
        <dbReference type="ARBA" id="ARBA00022801"/>
    </source>
</evidence>
<dbReference type="InterPro" id="IPR051923">
    <property type="entry name" value="Glycosyl_Hydrolase_39"/>
</dbReference>
<feature type="domain" description="Alpha-L-iduronidase C-terminal" evidence="6">
    <location>
        <begin position="495"/>
        <end position="590"/>
    </location>
</feature>
<gene>
    <name evidence="7" type="ORF">NP493_159g02084</name>
</gene>
<dbReference type="Gene3D" id="3.20.20.80">
    <property type="entry name" value="Glycosidases"/>
    <property type="match status" value="1"/>
</dbReference>
<dbReference type="PRINTS" id="PR00745">
    <property type="entry name" value="GLHYDRLASE39"/>
</dbReference>
<sequence length="592" mass="67182">MRHNLAYLGSLPHGALEQVRTHWLLDMVSITRIEQGMPHYNFTQLDSFIEELSSNGLKPGFEIMGNPSGFFSDFENLTQVHLWRDLVHDIAHRYIDMYGLGFVQTWNFETWNEPKMRHFDGLNFTIQGFLNYFDACWEGLKSASPSLRLGGPGGACVDHFNPRTYCWALLQHAHNGVNFFTGRRQRRLDYISIHKKGSEPDNTEVMLEKESAFVEILRKHLPQLLDIPIYNDEADPLVGWSKPRWWRADATYAAVIAKVIVSHQRRWCHQHTNEIGDTRVTFSLLSNDNGFLSYNPHFFTQRTLLARFQMNMTSPSHVHFIRKPAFGVMSLLGMLGETQVRSVMLDSTGAALDDKGSLGVLATTHAPLDPRDTWRLSVLVYNSHDTHNVSGDTSLLVHFDQLPDSKDLTYMTHRLDNMHGNPYAVWLDAGQPVQPSGSVLQAMRDSQEAQSEGPFPLFESSKGHVTFSWNVALPGVFLFHACAKAPMPPDQVADLRVLNITSGQVLVVWSDHCVHSRCLHTFEVEFCRHSEAGKYKRINTIDSIVTSYVFAPETDGLAHGLADALVWGLYRVRAVDYWNRPSPYSLVTPYGP</sequence>